<name>A0A655BZ81_SALET</name>
<evidence type="ECO:0000313" key="1">
    <source>
        <dbReference type="EMBL" id="CNT86099.1"/>
    </source>
</evidence>
<gene>
    <name evidence="1" type="ORF">ERS008198_01258</name>
</gene>
<organism evidence="1 2">
    <name type="scientific">Salmonella enterica subsp. enterica serovar Bovismorbificans</name>
    <dbReference type="NCBI Taxonomy" id="58097"/>
    <lineage>
        <taxon>Bacteria</taxon>
        <taxon>Pseudomonadati</taxon>
        <taxon>Pseudomonadota</taxon>
        <taxon>Gammaproteobacteria</taxon>
        <taxon>Enterobacterales</taxon>
        <taxon>Enterobacteriaceae</taxon>
        <taxon>Salmonella</taxon>
    </lineage>
</organism>
<dbReference type="Proteomes" id="UP000041314">
    <property type="component" value="Unassembled WGS sequence"/>
</dbReference>
<accession>A0A655BZ81</accession>
<dbReference type="AlphaFoldDB" id="A0A655BZ81"/>
<dbReference type="EMBL" id="CQPA01000006">
    <property type="protein sequence ID" value="CNT86099.1"/>
    <property type="molecule type" value="Genomic_DNA"/>
</dbReference>
<sequence>MASPISGESWFAVETTASLSPFSTSHAQPEPKRVAAAFSNSALKLSTEPKSRSIAAFRSPCRVVPFFSPFQNRLWLAWPPALLRSTVFLSTGT</sequence>
<protein>
    <submittedName>
        <fullName evidence="1">Uncharacterized protein</fullName>
    </submittedName>
</protein>
<proteinExistence type="predicted"/>
<evidence type="ECO:0000313" key="2">
    <source>
        <dbReference type="Proteomes" id="UP000041314"/>
    </source>
</evidence>
<reference evidence="1 2" key="1">
    <citation type="submission" date="2015-03" db="EMBL/GenBank/DDBJ databases">
        <authorList>
            <consortium name="Pathogen Informatics"/>
        </authorList>
    </citation>
    <scope>NUCLEOTIDE SEQUENCE [LARGE SCALE GENOMIC DNA]</scope>
    <source>
        <strain evidence="1 2">A1104</strain>
    </source>
</reference>